<feature type="transmembrane region" description="Helical" evidence="9">
    <location>
        <begin position="258"/>
        <end position="283"/>
    </location>
</feature>
<feature type="transmembrane region" description="Helical" evidence="9">
    <location>
        <begin position="120"/>
        <end position="138"/>
    </location>
</feature>
<dbReference type="AlphaFoldDB" id="A0A8D8SFE4"/>
<evidence type="ECO:0000256" key="5">
    <source>
        <dbReference type="ARBA" id="ARBA00023040"/>
    </source>
</evidence>
<feature type="domain" description="G-protein coupled receptors family 1 profile" evidence="10">
    <location>
        <begin position="60"/>
        <end position="321"/>
    </location>
</feature>
<evidence type="ECO:0000256" key="4">
    <source>
        <dbReference type="ARBA" id="ARBA00022989"/>
    </source>
</evidence>
<dbReference type="CDD" id="cd00637">
    <property type="entry name" value="7tm_classA_rhodopsin-like"/>
    <property type="match status" value="1"/>
</dbReference>
<dbReference type="GO" id="GO:0005886">
    <property type="term" value="C:plasma membrane"/>
    <property type="evidence" value="ECO:0007669"/>
    <property type="project" value="TreeGrafter"/>
</dbReference>
<comment type="similarity">
    <text evidence="2">Belongs to the G-protein coupled receptor 1 family.</text>
</comment>
<dbReference type="PROSITE" id="PS50262">
    <property type="entry name" value="G_PROTEIN_RECEP_F1_2"/>
    <property type="match status" value="1"/>
</dbReference>
<keyword evidence="6 9" id="KW-0472">Membrane</keyword>
<evidence type="ECO:0000256" key="3">
    <source>
        <dbReference type="ARBA" id="ARBA00022692"/>
    </source>
</evidence>
<proteinExistence type="inferred from homology"/>
<evidence type="ECO:0000256" key="7">
    <source>
        <dbReference type="ARBA" id="ARBA00023170"/>
    </source>
</evidence>
<dbReference type="GO" id="GO:0004930">
    <property type="term" value="F:G protein-coupled receptor activity"/>
    <property type="evidence" value="ECO:0007669"/>
    <property type="project" value="UniProtKB-KW"/>
</dbReference>
<feature type="transmembrane region" description="Helical" evidence="9">
    <location>
        <begin position="158"/>
        <end position="180"/>
    </location>
</feature>
<dbReference type="EMBL" id="HBUF01348689">
    <property type="protein sequence ID" value="CAG6711875.1"/>
    <property type="molecule type" value="Transcribed_RNA"/>
</dbReference>
<dbReference type="EMBL" id="HBUF01044682">
    <property type="protein sequence ID" value="CAG6619015.1"/>
    <property type="molecule type" value="Transcribed_RNA"/>
</dbReference>
<feature type="transmembrane region" description="Helical" evidence="9">
    <location>
        <begin position="47"/>
        <end position="68"/>
    </location>
</feature>
<feature type="transmembrane region" description="Helical" evidence="9">
    <location>
        <begin position="200"/>
        <end position="229"/>
    </location>
</feature>
<dbReference type="EMBL" id="HBUF01553595">
    <property type="protein sequence ID" value="CAG6759728.1"/>
    <property type="molecule type" value="Transcribed_RNA"/>
</dbReference>
<keyword evidence="7 11" id="KW-0675">Receptor</keyword>
<protein>
    <submittedName>
        <fullName evidence="11">Neuropeptide Y receptor type 2</fullName>
    </submittedName>
</protein>
<dbReference type="EMBL" id="HBUF01553594">
    <property type="protein sequence ID" value="CAG6759727.1"/>
    <property type="molecule type" value="Transcribed_RNA"/>
</dbReference>
<dbReference type="Gene3D" id="1.20.1070.10">
    <property type="entry name" value="Rhodopsin 7-helix transmembrane proteins"/>
    <property type="match status" value="1"/>
</dbReference>
<comment type="subcellular location">
    <subcellularLocation>
        <location evidence="1">Membrane</location>
        <topology evidence="1">Multi-pass membrane protein</topology>
    </subcellularLocation>
</comment>
<dbReference type="EMBL" id="HBUF01219744">
    <property type="protein sequence ID" value="CAG6668859.1"/>
    <property type="molecule type" value="Transcribed_RNA"/>
</dbReference>
<dbReference type="EMBL" id="HBUF01044681">
    <property type="protein sequence ID" value="CAG6619014.1"/>
    <property type="molecule type" value="Transcribed_RNA"/>
</dbReference>
<keyword evidence="8" id="KW-0807">Transducer</keyword>
<name>A0A8D8SFE4_9HEMI</name>
<dbReference type="EMBL" id="HBUF01348688">
    <property type="protein sequence ID" value="CAG6711874.1"/>
    <property type="molecule type" value="Transcribed_RNA"/>
</dbReference>
<evidence type="ECO:0000256" key="9">
    <source>
        <dbReference type="SAM" id="Phobius"/>
    </source>
</evidence>
<sequence length="353" mass="40552">MGFLDHDPGHNTSYVYGEDISGGWGERYFFTFYTEFGNRHFEMSAELILLGLIFSLSLIANLFVFTTVMLNSVLQTITNYFLLNLTAADILFCLGIPAIMYARVSPEWPLGDTFCKFLPYSQFVCGFVLLWTLTLISMDRYFCIVVPPYRSKLSPRRAILLTMATWAFACVLFLPVALWFREQEVLENRALICTIVFPAVSTISVSFAFVVVLISLACLLPLVLLVYYYKRIFEKLVQTKQIWERSHLSSHHARHRRVVRMLIISVSVILIMWLPIFLTMILIYVDGRRETSDLGFFLRSHHFLWSLILALANTVVNPLLYGALSENFLECLTKRKRLLNNSTLSVAAVARMS</sequence>
<dbReference type="PANTHER" id="PTHR45695">
    <property type="entry name" value="LEUCOKININ RECEPTOR-RELATED"/>
    <property type="match status" value="1"/>
</dbReference>
<dbReference type="EMBL" id="HBUF01553593">
    <property type="protein sequence ID" value="CAG6759726.1"/>
    <property type="molecule type" value="Transcribed_RNA"/>
</dbReference>
<dbReference type="Pfam" id="PF00001">
    <property type="entry name" value="7tm_1"/>
    <property type="match status" value="1"/>
</dbReference>
<keyword evidence="3 9" id="KW-0812">Transmembrane</keyword>
<keyword evidence="4 9" id="KW-1133">Transmembrane helix</keyword>
<evidence type="ECO:0000256" key="6">
    <source>
        <dbReference type="ARBA" id="ARBA00023136"/>
    </source>
</evidence>
<evidence type="ECO:0000256" key="2">
    <source>
        <dbReference type="ARBA" id="ARBA00010663"/>
    </source>
</evidence>
<dbReference type="PANTHER" id="PTHR45695:SF37">
    <property type="entry name" value="FREE FATTY ACID RECEPTOR 4-LIKE"/>
    <property type="match status" value="1"/>
</dbReference>
<dbReference type="InterPro" id="IPR000276">
    <property type="entry name" value="GPCR_Rhodpsn"/>
</dbReference>
<dbReference type="InterPro" id="IPR017452">
    <property type="entry name" value="GPCR_Rhodpsn_7TM"/>
</dbReference>
<keyword evidence="5" id="KW-0297">G-protein coupled receptor</keyword>
<feature type="transmembrane region" description="Helical" evidence="9">
    <location>
        <begin position="303"/>
        <end position="324"/>
    </location>
</feature>
<dbReference type="EMBL" id="HBUF01219745">
    <property type="protein sequence ID" value="CAG6668860.1"/>
    <property type="molecule type" value="Transcribed_RNA"/>
</dbReference>
<reference evidence="11" key="1">
    <citation type="submission" date="2021-05" db="EMBL/GenBank/DDBJ databases">
        <authorList>
            <person name="Alioto T."/>
            <person name="Alioto T."/>
            <person name="Gomez Garrido J."/>
        </authorList>
    </citation>
    <scope>NUCLEOTIDE SEQUENCE</scope>
</reference>
<evidence type="ECO:0000259" key="10">
    <source>
        <dbReference type="PROSITE" id="PS50262"/>
    </source>
</evidence>
<evidence type="ECO:0000313" key="11">
    <source>
        <dbReference type="EMBL" id="CAG6668860.1"/>
    </source>
</evidence>
<evidence type="ECO:0000256" key="1">
    <source>
        <dbReference type="ARBA" id="ARBA00004141"/>
    </source>
</evidence>
<feature type="transmembrane region" description="Helical" evidence="9">
    <location>
        <begin position="80"/>
        <end position="100"/>
    </location>
</feature>
<organism evidence="11">
    <name type="scientific">Cacopsylla melanoneura</name>
    <dbReference type="NCBI Taxonomy" id="428564"/>
    <lineage>
        <taxon>Eukaryota</taxon>
        <taxon>Metazoa</taxon>
        <taxon>Ecdysozoa</taxon>
        <taxon>Arthropoda</taxon>
        <taxon>Hexapoda</taxon>
        <taxon>Insecta</taxon>
        <taxon>Pterygota</taxon>
        <taxon>Neoptera</taxon>
        <taxon>Paraneoptera</taxon>
        <taxon>Hemiptera</taxon>
        <taxon>Sternorrhyncha</taxon>
        <taxon>Psylloidea</taxon>
        <taxon>Psyllidae</taxon>
        <taxon>Psyllinae</taxon>
        <taxon>Cacopsylla</taxon>
    </lineage>
</organism>
<dbReference type="SUPFAM" id="SSF81321">
    <property type="entry name" value="Family A G protein-coupled receptor-like"/>
    <property type="match status" value="1"/>
</dbReference>
<dbReference type="EMBL" id="HBUF01348690">
    <property type="protein sequence ID" value="CAG6711876.1"/>
    <property type="molecule type" value="Transcribed_RNA"/>
</dbReference>
<accession>A0A8D8SFE4</accession>
<evidence type="ECO:0000256" key="8">
    <source>
        <dbReference type="ARBA" id="ARBA00023224"/>
    </source>
</evidence>
<dbReference type="PRINTS" id="PR00237">
    <property type="entry name" value="GPCRRHODOPSN"/>
</dbReference>